<dbReference type="AlphaFoldDB" id="A0A0A9E1F8"/>
<proteinExistence type="predicted"/>
<dbReference type="EMBL" id="GBRH01205042">
    <property type="protein sequence ID" value="JAD92853.1"/>
    <property type="molecule type" value="Transcribed_RNA"/>
</dbReference>
<evidence type="ECO:0000256" key="1">
    <source>
        <dbReference type="SAM" id="MobiDB-lite"/>
    </source>
</evidence>
<protein>
    <submittedName>
        <fullName evidence="2">Uncharacterized protein</fullName>
    </submittedName>
</protein>
<name>A0A0A9E1F8_ARUDO</name>
<feature type="region of interest" description="Disordered" evidence="1">
    <location>
        <begin position="53"/>
        <end position="96"/>
    </location>
</feature>
<reference evidence="2" key="2">
    <citation type="journal article" date="2015" name="Data Brief">
        <title>Shoot transcriptome of the giant reed, Arundo donax.</title>
        <authorList>
            <person name="Barrero R.A."/>
            <person name="Guerrero F.D."/>
            <person name="Moolhuijzen P."/>
            <person name="Goolsby J.A."/>
            <person name="Tidwell J."/>
            <person name="Bellgard S.E."/>
            <person name="Bellgard M.I."/>
        </authorList>
    </citation>
    <scope>NUCLEOTIDE SEQUENCE</scope>
    <source>
        <tissue evidence="2">Shoot tissue taken approximately 20 cm above the soil surface</tissue>
    </source>
</reference>
<evidence type="ECO:0000313" key="2">
    <source>
        <dbReference type="EMBL" id="JAD92853.1"/>
    </source>
</evidence>
<reference evidence="2" key="1">
    <citation type="submission" date="2014-09" db="EMBL/GenBank/DDBJ databases">
        <authorList>
            <person name="Magalhaes I.L.F."/>
            <person name="Oliveira U."/>
            <person name="Santos F.R."/>
            <person name="Vidigal T.H.D.A."/>
            <person name="Brescovit A.D."/>
            <person name="Santos A.J."/>
        </authorList>
    </citation>
    <scope>NUCLEOTIDE SEQUENCE</scope>
    <source>
        <tissue evidence="2">Shoot tissue taken approximately 20 cm above the soil surface</tissue>
    </source>
</reference>
<sequence length="143" mass="15751">MLRSVTPGRCPESRVGVDLGRHLGSFLGRGSVPGWVMAPALWRDGSRRWEQRRRPALGGGAALGAEGAATSAGRRSEGQQLSSTLTPAARWAPPAPPHELHRLLRTIWIRDREQRERERENQSIRWNGGGLSLLLWALCTGIC</sequence>
<accession>A0A0A9E1F8</accession>
<organism evidence="2">
    <name type="scientific">Arundo donax</name>
    <name type="common">Giant reed</name>
    <name type="synonym">Donax arundinaceus</name>
    <dbReference type="NCBI Taxonomy" id="35708"/>
    <lineage>
        <taxon>Eukaryota</taxon>
        <taxon>Viridiplantae</taxon>
        <taxon>Streptophyta</taxon>
        <taxon>Embryophyta</taxon>
        <taxon>Tracheophyta</taxon>
        <taxon>Spermatophyta</taxon>
        <taxon>Magnoliopsida</taxon>
        <taxon>Liliopsida</taxon>
        <taxon>Poales</taxon>
        <taxon>Poaceae</taxon>
        <taxon>PACMAD clade</taxon>
        <taxon>Arundinoideae</taxon>
        <taxon>Arundineae</taxon>
        <taxon>Arundo</taxon>
    </lineage>
</organism>
<feature type="compositionally biased region" description="Low complexity" evidence="1">
    <location>
        <begin position="63"/>
        <end position="73"/>
    </location>
</feature>